<evidence type="ECO:0000313" key="2">
    <source>
        <dbReference type="Proteomes" id="UP001240171"/>
    </source>
</evidence>
<dbReference type="Proteomes" id="UP001240171">
    <property type="component" value="Unassembled WGS sequence"/>
</dbReference>
<dbReference type="SUPFAM" id="SSF56784">
    <property type="entry name" value="HAD-like"/>
    <property type="match status" value="1"/>
</dbReference>
<dbReference type="InterPro" id="IPR050155">
    <property type="entry name" value="HAD-like_hydrolase_sf"/>
</dbReference>
<dbReference type="SFLD" id="SFLDS00003">
    <property type="entry name" value="Haloacid_Dehalogenase"/>
    <property type="match status" value="1"/>
</dbReference>
<evidence type="ECO:0000313" key="1">
    <source>
        <dbReference type="EMBL" id="MDO7906693.1"/>
    </source>
</evidence>
<proteinExistence type="predicted"/>
<dbReference type="SFLD" id="SFLDG01129">
    <property type="entry name" value="C1.5:_HAD__Beta-PGM__Phosphata"/>
    <property type="match status" value="1"/>
</dbReference>
<dbReference type="PANTHER" id="PTHR43434:SF1">
    <property type="entry name" value="PHOSPHOGLYCOLATE PHOSPHATASE"/>
    <property type="match status" value="1"/>
</dbReference>
<accession>A0ABT9CBQ4</accession>
<dbReference type="Gene3D" id="3.40.50.1000">
    <property type="entry name" value="HAD superfamily/HAD-like"/>
    <property type="match status" value="1"/>
</dbReference>
<reference evidence="1 2" key="1">
    <citation type="submission" date="2023-07" db="EMBL/GenBank/DDBJ databases">
        <title>Paenibacillus sp. JX-17 nov. isolated from soil.</title>
        <authorList>
            <person name="Wan Y."/>
            <person name="Liu B."/>
        </authorList>
    </citation>
    <scope>NUCLEOTIDE SEQUENCE [LARGE SCALE GENOMIC DNA]</scope>
    <source>
        <strain evidence="1 2">JX-17</strain>
    </source>
</reference>
<comment type="caution">
    <text evidence="1">The sequence shown here is derived from an EMBL/GenBank/DDBJ whole genome shotgun (WGS) entry which is preliminary data.</text>
</comment>
<keyword evidence="2" id="KW-1185">Reference proteome</keyword>
<dbReference type="InterPro" id="IPR023198">
    <property type="entry name" value="PGP-like_dom2"/>
</dbReference>
<protein>
    <submittedName>
        <fullName evidence="1">HAD hydrolase-like protein</fullName>
    </submittedName>
</protein>
<dbReference type="InterPro" id="IPR023214">
    <property type="entry name" value="HAD_sf"/>
</dbReference>
<dbReference type="EMBL" id="JAUQTB010000004">
    <property type="protein sequence ID" value="MDO7906693.1"/>
    <property type="molecule type" value="Genomic_DNA"/>
</dbReference>
<name>A0ABT9CBQ4_9BACL</name>
<dbReference type="Pfam" id="PF00702">
    <property type="entry name" value="Hydrolase"/>
    <property type="match status" value="1"/>
</dbReference>
<organism evidence="1 2">
    <name type="scientific">Paenibacillus lacisoli</name>
    <dbReference type="NCBI Taxonomy" id="3064525"/>
    <lineage>
        <taxon>Bacteria</taxon>
        <taxon>Bacillati</taxon>
        <taxon>Bacillota</taxon>
        <taxon>Bacilli</taxon>
        <taxon>Bacillales</taxon>
        <taxon>Paenibacillaceae</taxon>
        <taxon>Paenibacillus</taxon>
    </lineage>
</organism>
<dbReference type="Gene3D" id="1.10.150.240">
    <property type="entry name" value="Putative phosphatase, domain 2"/>
    <property type="match status" value="1"/>
</dbReference>
<gene>
    <name evidence="1" type="ORF">Q5741_09690</name>
</gene>
<dbReference type="InterPro" id="IPR036412">
    <property type="entry name" value="HAD-like_sf"/>
</dbReference>
<sequence length="229" mass="25750">MTDPASAKWIVFDIDGTLTSSVNVHQEAFYRALQAYGFTNINTDWGSYKHFSDSWIFKENYQLRYGTDNSPSELIQFEQAFDEAYRNVIGTNQAEVVPGARECLEELERHRVPFCFATGSMRSAAIHKLGAFGKSRYLSVLATASEGYTREEIIRYAMKLAAEHNGKSPDSFSRVVSVGDGLWDLRTAQGLRYEFLGIASGDQAGRLRQEGAVHIIRDFTDPAWKALLL</sequence>
<dbReference type="PANTHER" id="PTHR43434">
    <property type="entry name" value="PHOSPHOGLYCOLATE PHOSPHATASE"/>
    <property type="match status" value="1"/>
</dbReference>